<proteinExistence type="predicted"/>
<organism evidence="1">
    <name type="scientific">marine sediment metagenome</name>
    <dbReference type="NCBI Taxonomy" id="412755"/>
    <lineage>
        <taxon>unclassified sequences</taxon>
        <taxon>metagenomes</taxon>
        <taxon>ecological metagenomes</taxon>
    </lineage>
</organism>
<comment type="caution">
    <text evidence="1">The sequence shown here is derived from an EMBL/GenBank/DDBJ whole genome shotgun (WGS) entry which is preliminary data.</text>
</comment>
<name>A0A0F9RXL1_9ZZZZ</name>
<dbReference type="EMBL" id="LAZR01000918">
    <property type="protein sequence ID" value="KKN54667.1"/>
    <property type="molecule type" value="Genomic_DNA"/>
</dbReference>
<protein>
    <submittedName>
        <fullName evidence="1">Uncharacterized protein</fullName>
    </submittedName>
</protein>
<accession>A0A0F9RXL1</accession>
<sequence length="39" mass="4320">MLALNTPILRGVSESSLFITYNNIANKEQGLLNLRTNEA</sequence>
<reference evidence="1" key="1">
    <citation type="journal article" date="2015" name="Nature">
        <title>Complex archaea that bridge the gap between prokaryotes and eukaryotes.</title>
        <authorList>
            <person name="Spang A."/>
            <person name="Saw J.H."/>
            <person name="Jorgensen S.L."/>
            <person name="Zaremba-Niedzwiedzka K."/>
            <person name="Martijn J."/>
            <person name="Lind A.E."/>
            <person name="van Eijk R."/>
            <person name="Schleper C."/>
            <person name="Guy L."/>
            <person name="Ettema T.J."/>
        </authorList>
    </citation>
    <scope>NUCLEOTIDE SEQUENCE</scope>
</reference>
<evidence type="ECO:0000313" key="1">
    <source>
        <dbReference type="EMBL" id="KKN54667.1"/>
    </source>
</evidence>
<dbReference type="AlphaFoldDB" id="A0A0F9RXL1"/>
<gene>
    <name evidence="1" type="ORF">LCGC14_0589880</name>
</gene>